<evidence type="ECO:0000313" key="1">
    <source>
        <dbReference type="EMBL" id="MPC95106.1"/>
    </source>
</evidence>
<organism evidence="1 2">
    <name type="scientific">Portunus trituberculatus</name>
    <name type="common">Swimming crab</name>
    <name type="synonym">Neptunus trituberculatus</name>
    <dbReference type="NCBI Taxonomy" id="210409"/>
    <lineage>
        <taxon>Eukaryota</taxon>
        <taxon>Metazoa</taxon>
        <taxon>Ecdysozoa</taxon>
        <taxon>Arthropoda</taxon>
        <taxon>Crustacea</taxon>
        <taxon>Multicrustacea</taxon>
        <taxon>Malacostraca</taxon>
        <taxon>Eumalacostraca</taxon>
        <taxon>Eucarida</taxon>
        <taxon>Decapoda</taxon>
        <taxon>Pleocyemata</taxon>
        <taxon>Brachyura</taxon>
        <taxon>Eubrachyura</taxon>
        <taxon>Portunoidea</taxon>
        <taxon>Portunidae</taxon>
        <taxon>Portuninae</taxon>
        <taxon>Portunus</taxon>
    </lineage>
</organism>
<gene>
    <name evidence="1" type="ORF">E2C01_090302</name>
</gene>
<dbReference type="AlphaFoldDB" id="A0A5B7JLG8"/>
<accession>A0A5B7JLG8</accession>
<dbReference type="EMBL" id="VSRR010101028">
    <property type="protein sequence ID" value="MPC95106.1"/>
    <property type="molecule type" value="Genomic_DNA"/>
</dbReference>
<comment type="caution">
    <text evidence="1">The sequence shown here is derived from an EMBL/GenBank/DDBJ whole genome shotgun (WGS) entry which is preliminary data.</text>
</comment>
<protein>
    <submittedName>
        <fullName evidence="1">Uncharacterized protein</fullName>
    </submittedName>
</protein>
<evidence type="ECO:0000313" key="2">
    <source>
        <dbReference type="Proteomes" id="UP000324222"/>
    </source>
</evidence>
<sequence>MTIDRTPAKTQVLGFPHSSSGRKLMKAATVIAAVFSFLSPPAGSYVGTVRASDDDGDLDRYFLHGVELTEAVSEG</sequence>
<keyword evidence="2" id="KW-1185">Reference proteome</keyword>
<dbReference type="Proteomes" id="UP000324222">
    <property type="component" value="Unassembled WGS sequence"/>
</dbReference>
<reference evidence="1 2" key="1">
    <citation type="submission" date="2019-05" db="EMBL/GenBank/DDBJ databases">
        <title>Another draft genome of Portunus trituberculatus and its Hox gene families provides insights of decapod evolution.</title>
        <authorList>
            <person name="Jeong J.-H."/>
            <person name="Song I."/>
            <person name="Kim S."/>
            <person name="Choi T."/>
            <person name="Kim D."/>
            <person name="Ryu S."/>
            <person name="Kim W."/>
        </authorList>
    </citation>
    <scope>NUCLEOTIDE SEQUENCE [LARGE SCALE GENOMIC DNA]</scope>
    <source>
        <tissue evidence="1">Muscle</tissue>
    </source>
</reference>
<name>A0A5B7JLG8_PORTR</name>
<proteinExistence type="predicted"/>